<evidence type="ECO:0000313" key="2">
    <source>
        <dbReference type="Proteomes" id="UP001148786"/>
    </source>
</evidence>
<organism evidence="1 2">
    <name type="scientific">Agrocybe chaxingu</name>
    <dbReference type="NCBI Taxonomy" id="84603"/>
    <lineage>
        <taxon>Eukaryota</taxon>
        <taxon>Fungi</taxon>
        <taxon>Dikarya</taxon>
        <taxon>Basidiomycota</taxon>
        <taxon>Agaricomycotina</taxon>
        <taxon>Agaricomycetes</taxon>
        <taxon>Agaricomycetidae</taxon>
        <taxon>Agaricales</taxon>
        <taxon>Agaricineae</taxon>
        <taxon>Strophariaceae</taxon>
        <taxon>Agrocybe</taxon>
    </lineage>
</organism>
<accession>A0A9W8K5G0</accession>
<name>A0A9W8K5G0_9AGAR</name>
<reference evidence="1" key="1">
    <citation type="submission" date="2022-07" db="EMBL/GenBank/DDBJ databases">
        <title>Genome Sequence of Agrocybe chaxingu.</title>
        <authorList>
            <person name="Buettner E."/>
        </authorList>
    </citation>
    <scope>NUCLEOTIDE SEQUENCE</scope>
    <source>
        <strain evidence="1">MP-N11</strain>
    </source>
</reference>
<gene>
    <name evidence="1" type="ORF">NLJ89_g6949</name>
</gene>
<dbReference type="Proteomes" id="UP001148786">
    <property type="component" value="Unassembled WGS sequence"/>
</dbReference>
<sequence>MIDALPQEIIDTIIATLPRILAEKDAKQSLKACALVSRSFSHPARRCLWSKIRLAGHPAARANSRPEFSGEQIMLNMHEMRRMLLETDVVAFVRTLHIDVGETRRILDEANQMHSILDTLASMGTNIDTFWITGHPQRPFRWNNVPTKTVQSILSLLKQSPNLVNLRFSNITNLPLSVPTSIPAIRSLELNRTVLVLSDGSRALGRLPDSPLHRLDYLCIHRFINRLVADYPSLITENITRFKVSVLDPNEALLAWKIISHTSRYLRCLDLMLRTGPPFLLTSPIDISDLPALHTLNLYIQTGSQVTIPSLDDIFGLLDPRSRPTSLERLSVFFNCVAPHTLPVYLINILDESWQLLHPDVLREKHQRLKSVAVDLDLHVNPSGTVQRRLSHIEAILKDNIWAAIFPSDDPLPAPQVCAFEIFVKARS</sequence>
<dbReference type="EMBL" id="JANKHO010000784">
    <property type="protein sequence ID" value="KAJ3506291.1"/>
    <property type="molecule type" value="Genomic_DNA"/>
</dbReference>
<dbReference type="AlphaFoldDB" id="A0A9W8K5G0"/>
<evidence type="ECO:0008006" key="3">
    <source>
        <dbReference type="Google" id="ProtNLM"/>
    </source>
</evidence>
<proteinExistence type="predicted"/>
<keyword evidence="2" id="KW-1185">Reference proteome</keyword>
<protein>
    <recommendedName>
        <fullName evidence="3">F-box domain-containing protein</fullName>
    </recommendedName>
</protein>
<evidence type="ECO:0000313" key="1">
    <source>
        <dbReference type="EMBL" id="KAJ3506291.1"/>
    </source>
</evidence>
<dbReference type="OrthoDB" id="2788229at2759"/>
<comment type="caution">
    <text evidence="1">The sequence shown here is derived from an EMBL/GenBank/DDBJ whole genome shotgun (WGS) entry which is preliminary data.</text>
</comment>